<dbReference type="PANTHER" id="PTHR12072:SF5">
    <property type="entry name" value="CWF19-LIKE PROTEIN 2"/>
    <property type="match status" value="1"/>
</dbReference>
<dbReference type="PANTHER" id="PTHR12072">
    <property type="entry name" value="CWF19, CELL CYCLE CONTROL PROTEIN"/>
    <property type="match status" value="1"/>
</dbReference>
<evidence type="ECO:0000259" key="4">
    <source>
        <dbReference type="Pfam" id="PF04677"/>
    </source>
</evidence>
<feature type="region of interest" description="Disordered" evidence="2">
    <location>
        <begin position="1"/>
        <end position="86"/>
    </location>
</feature>
<evidence type="ECO:0000256" key="2">
    <source>
        <dbReference type="SAM" id="MobiDB-lite"/>
    </source>
</evidence>
<dbReference type="SUPFAM" id="SSF54197">
    <property type="entry name" value="HIT-like"/>
    <property type="match status" value="1"/>
</dbReference>
<feature type="compositionally biased region" description="Basic and acidic residues" evidence="2">
    <location>
        <begin position="40"/>
        <end position="52"/>
    </location>
</feature>
<dbReference type="AlphaFoldDB" id="A0A1D1VR51"/>
<organism evidence="5 6">
    <name type="scientific">Ramazzottius varieornatus</name>
    <name type="common">Water bear</name>
    <name type="synonym">Tardigrade</name>
    <dbReference type="NCBI Taxonomy" id="947166"/>
    <lineage>
        <taxon>Eukaryota</taxon>
        <taxon>Metazoa</taxon>
        <taxon>Ecdysozoa</taxon>
        <taxon>Tardigrada</taxon>
        <taxon>Eutardigrada</taxon>
        <taxon>Parachela</taxon>
        <taxon>Hypsibioidea</taxon>
        <taxon>Ramazzottiidae</taxon>
        <taxon>Ramazzottius</taxon>
    </lineage>
</organism>
<dbReference type="Pfam" id="PF04677">
    <property type="entry name" value="CwfJ_C_1"/>
    <property type="match status" value="1"/>
</dbReference>
<dbReference type="STRING" id="947166.A0A1D1VR51"/>
<feature type="compositionally biased region" description="Basic and acidic residues" evidence="2">
    <location>
        <begin position="142"/>
        <end position="151"/>
    </location>
</feature>
<feature type="domain" description="Cwf19-like protein C-terminal" evidence="3">
    <location>
        <begin position="663"/>
        <end position="757"/>
    </location>
</feature>
<feature type="region of interest" description="Disordered" evidence="2">
    <location>
        <begin position="231"/>
        <end position="349"/>
    </location>
</feature>
<comment type="similarity">
    <text evidence="1">Belongs to the CWF19 family.</text>
</comment>
<dbReference type="Pfam" id="PF04676">
    <property type="entry name" value="CwfJ_C_2"/>
    <property type="match status" value="1"/>
</dbReference>
<evidence type="ECO:0000313" key="6">
    <source>
        <dbReference type="Proteomes" id="UP000186922"/>
    </source>
</evidence>
<sequence length="764" mass="86101">MDDVVWQDKNDDSEPSSDERSKSDKKRKPKKEKHRKERREKKLCFKDAKTEEENVSSDVGPSVPPEVTSTPVAKPLFPSVSTNPSDEPIVTTVLALTPVETKRHEWMGSDESSFLFPSVSRQDLRKPSLHKRAEVKAAQAAETERVYKSRELNPLVRGDTEPRKDKSVADASLPVESASAAKFGDGGLSWLRKSYSRLAEQAKNQKRSMEDMAAERWGSLSYLEGLIRDAEEREGAAGSRDGRDDRQGRDRPRDRYERNWRDDSSRRRSRSRSRERYHRRGSGSERTDTSVEKPKFVKPGEAIPQRAQTFRKPLPSSHSPSRKAKVLPARKEEDNKSPSSVAGSCPGEIDCEERPEAQVFLSEAELNQLNARILRAELMGDTGMVSQLRAKIASASVAREGSSKDAVSSKPAKEWVLLQRAHAKGFHYPVASSSAMHAAGQAKKAKVASHDKDGERQRYFADDDKYSLIELVSMERMQSAQDQNAFFARMAGKVTEKVDDEYGMDEALMKKALNKESLDQMSLADRDKAIMEHRQMSSALSSCLYCMEGGKMAKNAIIAVGKKSLLVLPPYASLTEGHCLVCPIPHVSASTSLDEDVWEEMQSFRRALTNMFLQQDMDCVFMETVMNLKSHPHTRIECVPLDKDAGSTAPMYFKKAILESESEWANNVKLVDLSKKNIRQAIPKNFPYFAVDFGMQGGYAHIIEDERKFPSYFGREVIGGMIDASPSLWLKNMTPNFNEQMKAVTKFTEMWRSFDFTYVDEEPS</sequence>
<reference evidence="5 6" key="1">
    <citation type="journal article" date="2016" name="Nat. Commun.">
        <title>Extremotolerant tardigrade genome and improved radiotolerance of human cultured cells by tardigrade-unique protein.</title>
        <authorList>
            <person name="Hashimoto T."/>
            <person name="Horikawa D.D."/>
            <person name="Saito Y."/>
            <person name="Kuwahara H."/>
            <person name="Kozuka-Hata H."/>
            <person name="Shin-I T."/>
            <person name="Minakuchi Y."/>
            <person name="Ohishi K."/>
            <person name="Motoyama A."/>
            <person name="Aizu T."/>
            <person name="Enomoto A."/>
            <person name="Kondo K."/>
            <person name="Tanaka S."/>
            <person name="Hara Y."/>
            <person name="Koshikawa S."/>
            <person name="Sagara H."/>
            <person name="Miura T."/>
            <person name="Yokobori S."/>
            <person name="Miyagawa K."/>
            <person name="Suzuki Y."/>
            <person name="Kubo T."/>
            <person name="Oyama M."/>
            <person name="Kohara Y."/>
            <person name="Fujiyama A."/>
            <person name="Arakawa K."/>
            <person name="Katayama T."/>
            <person name="Toyoda A."/>
            <person name="Kunieda T."/>
        </authorList>
    </citation>
    <scope>NUCLEOTIDE SEQUENCE [LARGE SCALE GENOMIC DNA]</scope>
    <source>
        <strain evidence="5 6">YOKOZUNA-1</strain>
    </source>
</reference>
<evidence type="ECO:0000256" key="1">
    <source>
        <dbReference type="ARBA" id="ARBA00006795"/>
    </source>
</evidence>
<feature type="domain" description="Cwf19-like C-terminal" evidence="4">
    <location>
        <begin position="532"/>
        <end position="654"/>
    </location>
</feature>
<feature type="compositionally biased region" description="Basic residues" evidence="2">
    <location>
        <begin position="267"/>
        <end position="281"/>
    </location>
</feature>
<protein>
    <recommendedName>
        <fullName evidence="7">Cwf19-like C-terminal domain-containing protein</fullName>
    </recommendedName>
</protein>
<proteinExistence type="inferred from homology"/>
<accession>A0A1D1VR51</accession>
<keyword evidence="6" id="KW-1185">Reference proteome</keyword>
<evidence type="ECO:0000259" key="3">
    <source>
        <dbReference type="Pfam" id="PF04676"/>
    </source>
</evidence>
<evidence type="ECO:0000313" key="5">
    <source>
        <dbReference type="EMBL" id="GAV03441.1"/>
    </source>
</evidence>
<name>A0A1D1VR51_RAMVA</name>
<dbReference type="Gene3D" id="3.30.428.10">
    <property type="entry name" value="HIT-like"/>
    <property type="match status" value="1"/>
</dbReference>
<feature type="compositionally biased region" description="Basic and acidic residues" evidence="2">
    <location>
        <begin position="282"/>
        <end position="295"/>
    </location>
</feature>
<dbReference type="InterPro" id="IPR006767">
    <property type="entry name" value="Cwf19-like_C_dom-2"/>
</dbReference>
<feature type="region of interest" description="Disordered" evidence="2">
    <location>
        <begin position="123"/>
        <end position="178"/>
    </location>
</feature>
<dbReference type="GO" id="GO:0071014">
    <property type="term" value="C:post-mRNA release spliceosomal complex"/>
    <property type="evidence" value="ECO:0007669"/>
    <property type="project" value="TreeGrafter"/>
</dbReference>
<feature type="compositionally biased region" description="Basic and acidic residues" evidence="2">
    <location>
        <begin position="1"/>
        <end position="22"/>
    </location>
</feature>
<feature type="compositionally biased region" description="Basic and acidic residues" evidence="2">
    <location>
        <begin position="123"/>
        <end position="135"/>
    </location>
</feature>
<dbReference type="InterPro" id="IPR040194">
    <property type="entry name" value="Cwf19-like"/>
</dbReference>
<feature type="compositionally biased region" description="Basic and acidic residues" evidence="2">
    <location>
        <begin position="231"/>
        <end position="266"/>
    </location>
</feature>
<dbReference type="EMBL" id="BDGG01000009">
    <property type="protein sequence ID" value="GAV03441.1"/>
    <property type="molecule type" value="Genomic_DNA"/>
</dbReference>
<gene>
    <name evidence="5" type="primary">RvY_13864-1</name>
    <name evidence="5" type="synonym">RvY_13864.1</name>
    <name evidence="5" type="ORF">RvY_13864</name>
</gene>
<feature type="compositionally biased region" description="Basic residues" evidence="2">
    <location>
        <begin position="23"/>
        <end position="39"/>
    </location>
</feature>
<evidence type="ECO:0008006" key="7">
    <source>
        <dbReference type="Google" id="ProtNLM"/>
    </source>
</evidence>
<comment type="caution">
    <text evidence="5">The sequence shown here is derived from an EMBL/GenBank/DDBJ whole genome shotgun (WGS) entry which is preliminary data.</text>
</comment>
<dbReference type="InterPro" id="IPR006768">
    <property type="entry name" value="Cwf19-like_C_dom-1"/>
</dbReference>
<dbReference type="InterPro" id="IPR036265">
    <property type="entry name" value="HIT-like_sf"/>
</dbReference>
<dbReference type="Proteomes" id="UP000186922">
    <property type="component" value="Unassembled WGS sequence"/>
</dbReference>
<dbReference type="OrthoDB" id="2113965at2759"/>
<dbReference type="GO" id="GO:0000398">
    <property type="term" value="P:mRNA splicing, via spliceosome"/>
    <property type="evidence" value="ECO:0007669"/>
    <property type="project" value="TreeGrafter"/>
</dbReference>
<feature type="compositionally biased region" description="Basic and acidic residues" evidence="2">
    <location>
        <begin position="158"/>
        <end position="168"/>
    </location>
</feature>
<feature type="compositionally biased region" description="Low complexity" evidence="2">
    <location>
        <begin position="59"/>
        <end position="72"/>
    </location>
</feature>